<reference evidence="1" key="1">
    <citation type="submission" date="2023-10" db="EMBL/GenBank/DDBJ databases">
        <authorList>
            <person name="Chen Y."/>
            <person name="Shah S."/>
            <person name="Dougan E. K."/>
            <person name="Thang M."/>
            <person name="Chan C."/>
        </authorList>
    </citation>
    <scope>NUCLEOTIDE SEQUENCE [LARGE SCALE GENOMIC DNA]</scope>
</reference>
<proteinExistence type="predicted"/>
<comment type="caution">
    <text evidence="1">The sequence shown here is derived from an EMBL/GenBank/DDBJ whole genome shotgun (WGS) entry which is preliminary data.</text>
</comment>
<gene>
    <name evidence="1" type="ORF">PCOR1329_LOCUS39510</name>
</gene>
<protein>
    <recommendedName>
        <fullName evidence="3">PDZ domain-containing protein</fullName>
    </recommendedName>
</protein>
<name>A0ABN9TIS0_9DINO</name>
<evidence type="ECO:0008006" key="3">
    <source>
        <dbReference type="Google" id="ProtNLM"/>
    </source>
</evidence>
<dbReference type="EMBL" id="CAUYUJ010014771">
    <property type="protein sequence ID" value="CAK0845841.1"/>
    <property type="molecule type" value="Genomic_DNA"/>
</dbReference>
<organism evidence="1 2">
    <name type="scientific">Prorocentrum cordatum</name>
    <dbReference type="NCBI Taxonomy" id="2364126"/>
    <lineage>
        <taxon>Eukaryota</taxon>
        <taxon>Sar</taxon>
        <taxon>Alveolata</taxon>
        <taxon>Dinophyceae</taxon>
        <taxon>Prorocentrales</taxon>
        <taxon>Prorocentraceae</taxon>
        <taxon>Prorocentrum</taxon>
    </lineage>
</organism>
<accession>A0ABN9TIS0</accession>
<dbReference type="Proteomes" id="UP001189429">
    <property type="component" value="Unassembled WGS sequence"/>
</dbReference>
<evidence type="ECO:0000313" key="2">
    <source>
        <dbReference type="Proteomes" id="UP001189429"/>
    </source>
</evidence>
<keyword evidence="2" id="KW-1185">Reference proteome</keyword>
<evidence type="ECO:0000313" key="1">
    <source>
        <dbReference type="EMBL" id="CAK0845841.1"/>
    </source>
</evidence>
<sequence>MSAHGRVQAAILKDEKPVEWANAEGAKAGTKVMLVQRPDDEPGVLEEAGDLLYDAGAAVGDGAKVVTGTAFGAVGAISDGLGITENASRDLQEGAHDGVDLLTGTVGAVVDTVGDGIAGTADDFAEKGVIDTVGDAANDSLDMVTGFVQDAVVGVADGVGGVLDWAFGTADKDIPAGPASHKVLIEVKDLIGEERSLGLRLEDRVLTRFTKPEAEGMGWKLGDCIIGMRAGPVQTQDEMLAAIASEKENLKNNGTPMRFVVERAGPKPAGQTSANGAKVGSVVRVHGRAAHVVQVDAGTGDLICQFQDDKSFVRVRA</sequence>